<reference evidence="1 2" key="1">
    <citation type="journal article" date="2022" name="Front. Microbiol.">
        <title>Commensal bacteria contribute to the growth of multidrug-resistant Avibacterium paragallinarum in chickens.</title>
        <authorList>
            <person name="Zhu J."/>
            <person name="Chen Y."/>
            <person name="Wu Y."/>
            <person name="Wang Y."/>
            <person name="Zhu K."/>
        </authorList>
    </citation>
    <scope>NUCLEOTIDE SEQUENCE [LARGE SCALE GENOMIC DNA]</scope>
    <source>
        <strain evidence="1 2">AV12</strain>
    </source>
</reference>
<dbReference type="EMBL" id="JAMDKS010000031">
    <property type="protein sequence ID" value="MEE6113607.1"/>
    <property type="molecule type" value="Genomic_DNA"/>
</dbReference>
<dbReference type="SUPFAM" id="SSF55724">
    <property type="entry name" value="Mog1p/PsbP-like"/>
    <property type="match status" value="1"/>
</dbReference>
<organism evidence="1 2">
    <name type="scientific">Avibacterium paragallinarum</name>
    <name type="common">Haemophilus gallinarum</name>
    <dbReference type="NCBI Taxonomy" id="728"/>
    <lineage>
        <taxon>Bacteria</taxon>
        <taxon>Pseudomonadati</taxon>
        <taxon>Pseudomonadota</taxon>
        <taxon>Gammaproteobacteria</taxon>
        <taxon>Pasteurellales</taxon>
        <taxon>Pasteurellaceae</taxon>
        <taxon>Avibacterium</taxon>
    </lineage>
</organism>
<dbReference type="Proteomes" id="UP001352533">
    <property type="component" value="Unassembled WGS sequence"/>
</dbReference>
<evidence type="ECO:0000313" key="2">
    <source>
        <dbReference type="Proteomes" id="UP001352533"/>
    </source>
</evidence>
<dbReference type="InterPro" id="IPR014894">
    <property type="entry name" value="DcrB/EagT6"/>
</dbReference>
<dbReference type="InterPro" id="IPR016123">
    <property type="entry name" value="Mog1/PsbP_a/b/a-sand"/>
</dbReference>
<dbReference type="RefSeq" id="WP_194752010.1">
    <property type="nucleotide sequence ID" value="NZ_JACEWB010000031.1"/>
</dbReference>
<dbReference type="Gene3D" id="3.40.1000.10">
    <property type="entry name" value="Mog1/PsbP, alpha/beta/alpha sandwich"/>
    <property type="match status" value="1"/>
</dbReference>
<evidence type="ECO:0000313" key="1">
    <source>
        <dbReference type="EMBL" id="MEE6113607.1"/>
    </source>
</evidence>
<protein>
    <submittedName>
        <fullName evidence="1">DUF1795 domain-containing protein</fullName>
    </submittedName>
</protein>
<dbReference type="Pfam" id="PF08786">
    <property type="entry name" value="DcrB"/>
    <property type="match status" value="1"/>
</dbReference>
<accession>A0ABU7QSN9</accession>
<name>A0ABU7QSN9_AVIPA</name>
<comment type="caution">
    <text evidence="1">The sequence shown here is derived from an EMBL/GenBank/DDBJ whole genome shotgun (WGS) entry which is preliminary data.</text>
</comment>
<proteinExistence type="predicted"/>
<keyword evidence="2" id="KW-1185">Reference proteome</keyword>
<gene>
    <name evidence="1" type="ORF">M5S25_10465</name>
</gene>
<sequence>MNRQTYTFNEGQINLPTNWKDQSINMFVVPDENPINFVINRVVVPFGVSNEEYYAQILDQFRRELKDYQELSYEVLSLNDIPSHLLEYQWQTPEGKMSQLTLLHITNGKLLTFTFSSRLGFTANQKQYLQQIIFTFKSTSLSI</sequence>